<dbReference type="GO" id="GO:0007030">
    <property type="term" value="P:Golgi organization"/>
    <property type="evidence" value="ECO:0007669"/>
    <property type="project" value="TreeGrafter"/>
</dbReference>
<feature type="coiled-coil region" evidence="4">
    <location>
        <begin position="1028"/>
        <end position="1152"/>
    </location>
</feature>
<dbReference type="Proteomes" id="UP001438707">
    <property type="component" value="Unassembled WGS sequence"/>
</dbReference>
<feature type="compositionally biased region" description="Polar residues" evidence="5">
    <location>
        <begin position="1505"/>
        <end position="1515"/>
    </location>
</feature>
<keyword evidence="2" id="KW-0333">Golgi apparatus</keyword>
<feature type="compositionally biased region" description="Polar residues" evidence="5">
    <location>
        <begin position="1594"/>
        <end position="1607"/>
    </location>
</feature>
<feature type="compositionally biased region" description="Low complexity" evidence="5">
    <location>
        <begin position="1396"/>
        <end position="1410"/>
    </location>
</feature>
<dbReference type="PANTHER" id="PTHR18921:SF2">
    <property type="entry name" value="THYROID RECEPTOR-INTERACTING PROTEIN 11"/>
    <property type="match status" value="1"/>
</dbReference>
<dbReference type="GO" id="GO:0005794">
    <property type="term" value="C:Golgi apparatus"/>
    <property type="evidence" value="ECO:0007669"/>
    <property type="project" value="UniProtKB-SubCell"/>
</dbReference>
<feature type="compositionally biased region" description="Polar residues" evidence="5">
    <location>
        <begin position="85"/>
        <end position="96"/>
    </location>
</feature>
<reference evidence="6 7" key="1">
    <citation type="journal article" date="2024" name="Nat. Commun.">
        <title>Phylogenomics reveals the evolutionary origins of lichenization in chlorophyte algae.</title>
        <authorList>
            <person name="Puginier C."/>
            <person name="Libourel C."/>
            <person name="Otte J."/>
            <person name="Skaloud P."/>
            <person name="Haon M."/>
            <person name="Grisel S."/>
            <person name="Petersen M."/>
            <person name="Berrin J.G."/>
            <person name="Delaux P.M."/>
            <person name="Dal Grande F."/>
            <person name="Keller J."/>
        </authorList>
    </citation>
    <scope>NUCLEOTIDE SEQUENCE [LARGE SCALE GENOMIC DNA]</scope>
    <source>
        <strain evidence="6 7">SAG 2145</strain>
    </source>
</reference>
<feature type="compositionally biased region" description="Polar residues" evidence="5">
    <location>
        <begin position="1635"/>
        <end position="1658"/>
    </location>
</feature>
<comment type="subcellular location">
    <subcellularLocation>
        <location evidence="1">Golgi apparatus</location>
    </subcellularLocation>
</comment>
<evidence type="ECO:0000313" key="6">
    <source>
        <dbReference type="EMBL" id="KAK9835717.1"/>
    </source>
</evidence>
<feature type="compositionally biased region" description="Polar residues" evidence="5">
    <location>
        <begin position="43"/>
        <end position="52"/>
    </location>
</feature>
<dbReference type="EMBL" id="JALJOS010000008">
    <property type="protein sequence ID" value="KAK9835717.1"/>
    <property type="molecule type" value="Genomic_DNA"/>
</dbReference>
<feature type="compositionally biased region" description="Polar residues" evidence="5">
    <location>
        <begin position="125"/>
        <end position="137"/>
    </location>
</feature>
<dbReference type="GO" id="GO:0006888">
    <property type="term" value="P:endoplasmic reticulum to Golgi vesicle-mediated transport"/>
    <property type="evidence" value="ECO:0007669"/>
    <property type="project" value="TreeGrafter"/>
</dbReference>
<evidence type="ECO:0000256" key="3">
    <source>
        <dbReference type="ARBA" id="ARBA00023054"/>
    </source>
</evidence>
<dbReference type="Gene3D" id="1.10.287.1490">
    <property type="match status" value="2"/>
</dbReference>
<dbReference type="GO" id="GO:0031267">
    <property type="term" value="F:small GTPase binding"/>
    <property type="evidence" value="ECO:0007669"/>
    <property type="project" value="TreeGrafter"/>
</dbReference>
<feature type="compositionally biased region" description="Polar residues" evidence="5">
    <location>
        <begin position="452"/>
        <end position="464"/>
    </location>
</feature>
<evidence type="ECO:0000313" key="7">
    <source>
        <dbReference type="Proteomes" id="UP001438707"/>
    </source>
</evidence>
<feature type="coiled-coil region" evidence="4">
    <location>
        <begin position="616"/>
        <end position="737"/>
    </location>
</feature>
<feature type="compositionally biased region" description="Basic and acidic residues" evidence="5">
    <location>
        <begin position="494"/>
        <end position="528"/>
    </location>
</feature>
<proteinExistence type="predicted"/>
<feature type="compositionally biased region" description="Basic and acidic residues" evidence="5">
    <location>
        <begin position="426"/>
        <end position="445"/>
    </location>
</feature>
<feature type="compositionally biased region" description="Polar residues" evidence="5">
    <location>
        <begin position="211"/>
        <end position="239"/>
    </location>
</feature>
<accession>A0AAW1RPI5</accession>
<evidence type="ECO:0000256" key="4">
    <source>
        <dbReference type="SAM" id="Coils"/>
    </source>
</evidence>
<feature type="coiled-coil region" evidence="4">
    <location>
        <begin position="788"/>
        <end position="994"/>
    </location>
</feature>
<comment type="caution">
    <text evidence="6">The sequence shown here is derived from an EMBL/GenBank/DDBJ whole genome shotgun (WGS) entry which is preliminary data.</text>
</comment>
<feature type="region of interest" description="Disordered" evidence="5">
    <location>
        <begin position="31"/>
        <end position="371"/>
    </location>
</feature>
<evidence type="ECO:0008006" key="8">
    <source>
        <dbReference type="Google" id="ProtNLM"/>
    </source>
</evidence>
<feature type="region of interest" description="Disordered" evidence="5">
    <location>
        <begin position="424"/>
        <end position="473"/>
    </location>
</feature>
<protein>
    <recommendedName>
        <fullName evidence="8">GRIP domain-containing protein</fullName>
    </recommendedName>
</protein>
<dbReference type="SUPFAM" id="SSF57997">
    <property type="entry name" value="Tropomyosin"/>
    <property type="match status" value="1"/>
</dbReference>
<evidence type="ECO:0000256" key="5">
    <source>
        <dbReference type="SAM" id="MobiDB-lite"/>
    </source>
</evidence>
<feature type="compositionally biased region" description="Low complexity" evidence="5">
    <location>
        <begin position="1519"/>
        <end position="1531"/>
    </location>
</feature>
<feature type="compositionally biased region" description="Low complexity" evidence="5">
    <location>
        <begin position="1562"/>
        <end position="1575"/>
    </location>
</feature>
<keyword evidence="3 4" id="KW-0175">Coiled coil</keyword>
<feature type="coiled-coil region" evidence="4">
    <location>
        <begin position="1180"/>
        <end position="1214"/>
    </location>
</feature>
<evidence type="ECO:0000256" key="1">
    <source>
        <dbReference type="ARBA" id="ARBA00004555"/>
    </source>
</evidence>
<feature type="region of interest" description="Disordered" evidence="5">
    <location>
        <begin position="1393"/>
        <end position="1415"/>
    </location>
</feature>
<feature type="compositionally biased region" description="Polar residues" evidence="5">
    <location>
        <begin position="542"/>
        <end position="564"/>
    </location>
</feature>
<feature type="compositionally biased region" description="Low complexity" evidence="5">
    <location>
        <begin position="1490"/>
        <end position="1504"/>
    </location>
</feature>
<feature type="compositionally biased region" description="Polar residues" evidence="5">
    <location>
        <begin position="156"/>
        <end position="174"/>
    </location>
</feature>
<organism evidence="6 7">
    <name type="scientific">Apatococcus lobatus</name>
    <dbReference type="NCBI Taxonomy" id="904363"/>
    <lineage>
        <taxon>Eukaryota</taxon>
        <taxon>Viridiplantae</taxon>
        <taxon>Chlorophyta</taxon>
        <taxon>core chlorophytes</taxon>
        <taxon>Trebouxiophyceae</taxon>
        <taxon>Chlorellales</taxon>
        <taxon>Chlorellaceae</taxon>
        <taxon>Apatococcus</taxon>
    </lineage>
</organism>
<gene>
    <name evidence="6" type="ORF">WJX74_006553</name>
</gene>
<feature type="region of interest" description="Disordered" evidence="5">
    <location>
        <begin position="485"/>
        <end position="572"/>
    </location>
</feature>
<feature type="compositionally biased region" description="Low complexity" evidence="5">
    <location>
        <begin position="175"/>
        <end position="191"/>
    </location>
</feature>
<name>A0AAW1RPI5_9CHLO</name>
<feature type="compositionally biased region" description="Polar residues" evidence="5">
    <location>
        <begin position="295"/>
        <end position="311"/>
    </location>
</feature>
<keyword evidence="7" id="KW-1185">Reference proteome</keyword>
<feature type="compositionally biased region" description="Polar residues" evidence="5">
    <location>
        <begin position="1532"/>
        <end position="1544"/>
    </location>
</feature>
<feature type="compositionally biased region" description="Basic and acidic residues" evidence="5">
    <location>
        <begin position="66"/>
        <end position="75"/>
    </location>
</feature>
<evidence type="ECO:0000256" key="2">
    <source>
        <dbReference type="ARBA" id="ARBA00023034"/>
    </source>
</evidence>
<feature type="region of interest" description="Disordered" evidence="5">
    <location>
        <begin position="1473"/>
        <end position="1705"/>
    </location>
</feature>
<feature type="compositionally biased region" description="Low complexity" evidence="5">
    <location>
        <begin position="362"/>
        <end position="371"/>
    </location>
</feature>
<dbReference type="PANTHER" id="PTHR18921">
    <property type="entry name" value="MYOSIN HEAVY CHAIN - RELATED"/>
    <property type="match status" value="1"/>
</dbReference>
<sequence>MWGKFGGVANNFRSTVTQLANDFVDRTEELSQQADRFGRELQSKQQPESTTGKLPGVSDRLTALKFKLEADRQRLEQPFGKPDDSQGTGATGLQTSDDAKPKLTTSTQPSMPAQPFTAPGALSSRPGNHGSSASSAPGQGLPKQKPHAVKAPTAADVNNSAKPQSTLQPMQNPLASTAAAAQARSHSQRVSGQPLGNPRTDSFIPTAANARVSSESQQHTAKPQSRAQPAQQGVKTASDTAEPGMDMDAAKPPGRTQAAPLHVADANGSLPVPSSNEGEPDMERASPKPIISGIVQGQESSSAQLGPTENGSPEKAAPGKLGLPLGNAPEQDGETPPLRRKSRTPEPRKGAISWQQGPSVTDSLDSALPDLPLFSPDPAYRITPHAATYSSSAVAAESPAGRGDMEVAMLRKQLASMKQALIHASAQHEEEQDRLNQEHEKEVKKLKAATASGRTLANGVTGSPRSKHPSAWNAMQKEHQAALSKAVGDAQEAAGRELEEAKGTWEARGQRQRSELREMETRLERQEQAHQQAAASLRRDVSSLQERLTSSQAELASRVSSNCNRAAEGNARDTSRIAGLEVDLQEAQRLHQQDVALISDLQARLADGETSAGDAAAAAGAQAAKLHTELEEQKQQTSQLHSQLQVARQQLEDRGVSQVQQAAGRDLEAELAEVGEVLEGVEEERDALQQQVDRLEASAFQSANQAREHEDVYRTSLEAAQKAEADQKQQVWELQARLAESSDAQQSTQEQLTSSQAQLEGVQVDLEACQKRLADAYSQAALGSQAHEEKLQRQIEAQETALWDSQQQLAASKQEASALQDSSAQAQEELVQAEAQRQVCQGQLEETQGQLTETLQQLEEANSREEGRSQKYQGQMEAVQKQLTETMGQLAEASNRADDLQGQLGEALGQVNKQENEVHTAELRANLLQEQVDQLKKNLTSAREQLEESYAEGCKAEGQLRESQQQLTEIQEQAAQLKADLSSTSSELTALHQELATRKEAHAHLLQQLTDLDGQQASVQEAALEQRLDETQRLAASRQDQVNCLQQEAESHAEAMSIAARAAAAAEATEADLEQQLQEAKSLAQRSQADLDKHRASAVAAAPPDLSGAAQQELLLKLQSAEEATEAAVAERDLAKQQLSRLKAQMVAEQEEEEGGLQWRIDAEVHLALQEATAGEAARLADHQAHVKDLGDQLEEARSREARLEADVKAWQEALPARDTEIQNLQVALGELTYENEARDRNRVDLKAARAEVQGLQSLLASSQTGLQDARREAEANATANHGLRSAQAQQQEVLQRMQDETAMLRRVVRDNMKRLSALDDPASALVDRRLVVKLLLTYFERDQANEVLELMARILGFSGEDVRRIRAAKQAPSGVLRAVAAAPFNFMRRRPPVLQPAASGSPSASQASGNDADSKESISDQWIDFLLKQAKAASTEADHDDAPSAAGPHATFTGLQEDLTAASASTSAPDALEMMASSPPGGFAPGSHSPFQPSFPVPSSQQQDYSTSPPSSGLSRHLLAPPGSGLALPSQNPGKTSAPSAPGQQQQQQQQHSGAFGGAMSPPSMSSHPPFSSPWRAAGSSSHHSPVGLFASGPSTPQSPELSSAAAQRGGVGRPASSGVPARADRASLPSLPGNHQQPAQGPSSAYSSVFAPNQQQQDEHVQQKAASHWQPQLPAEEPSWLQPATWQAGGGAGRSWLHDPSDP</sequence>